<feature type="non-terminal residue" evidence="1">
    <location>
        <position position="1"/>
    </location>
</feature>
<dbReference type="Proteomes" id="UP001228049">
    <property type="component" value="Unassembled WGS sequence"/>
</dbReference>
<sequence length="75" mass="8048">TPGWLESGGVLGTHHTQDKELFKGQAGSGVLPSVLINFQSPYTSRGSQLPCVKDRNIDPHSSTDLSLIICNGPMR</sequence>
<name>A0AAD9BAB9_DISEL</name>
<reference evidence="1" key="1">
    <citation type="submission" date="2023-04" db="EMBL/GenBank/DDBJ databases">
        <title>Chromosome-level genome of Chaenocephalus aceratus.</title>
        <authorList>
            <person name="Park H."/>
        </authorList>
    </citation>
    <scope>NUCLEOTIDE SEQUENCE</scope>
    <source>
        <strain evidence="1">DE</strain>
        <tissue evidence="1">Muscle</tissue>
    </source>
</reference>
<evidence type="ECO:0000313" key="2">
    <source>
        <dbReference type="Proteomes" id="UP001228049"/>
    </source>
</evidence>
<evidence type="ECO:0000313" key="1">
    <source>
        <dbReference type="EMBL" id="KAK1879054.1"/>
    </source>
</evidence>
<comment type="caution">
    <text evidence="1">The sequence shown here is derived from an EMBL/GenBank/DDBJ whole genome shotgun (WGS) entry which is preliminary data.</text>
</comment>
<organism evidence="1 2">
    <name type="scientific">Dissostichus eleginoides</name>
    <name type="common">Patagonian toothfish</name>
    <name type="synonym">Dissostichus amissus</name>
    <dbReference type="NCBI Taxonomy" id="100907"/>
    <lineage>
        <taxon>Eukaryota</taxon>
        <taxon>Metazoa</taxon>
        <taxon>Chordata</taxon>
        <taxon>Craniata</taxon>
        <taxon>Vertebrata</taxon>
        <taxon>Euteleostomi</taxon>
        <taxon>Actinopterygii</taxon>
        <taxon>Neopterygii</taxon>
        <taxon>Teleostei</taxon>
        <taxon>Neoteleostei</taxon>
        <taxon>Acanthomorphata</taxon>
        <taxon>Eupercaria</taxon>
        <taxon>Perciformes</taxon>
        <taxon>Notothenioidei</taxon>
        <taxon>Nototheniidae</taxon>
        <taxon>Dissostichus</taxon>
    </lineage>
</organism>
<proteinExistence type="predicted"/>
<protein>
    <submittedName>
        <fullName evidence="1">Potassium transporter 8</fullName>
    </submittedName>
</protein>
<gene>
    <name evidence="1" type="ORF">KUDE01_027177</name>
</gene>
<dbReference type="EMBL" id="JASDAP010000026">
    <property type="protein sequence ID" value="KAK1879054.1"/>
    <property type="molecule type" value="Genomic_DNA"/>
</dbReference>
<accession>A0AAD9BAB9</accession>
<feature type="non-terminal residue" evidence="1">
    <location>
        <position position="75"/>
    </location>
</feature>
<dbReference type="AlphaFoldDB" id="A0AAD9BAB9"/>
<keyword evidence="2" id="KW-1185">Reference proteome</keyword>